<dbReference type="OMA" id="IAEWKFR"/>
<dbReference type="GO" id="GO:0034727">
    <property type="term" value="P:piecemeal microautophagy of the nucleus"/>
    <property type="evidence" value="ECO:0007669"/>
    <property type="project" value="EnsemblFungi"/>
</dbReference>
<dbReference type="GO" id="GO:0005789">
    <property type="term" value="C:endoplasmic reticulum membrane"/>
    <property type="evidence" value="ECO:0007669"/>
    <property type="project" value="UniProtKB-SubCell"/>
</dbReference>
<keyword evidence="14 20" id="KW-0472">Membrane</keyword>
<dbReference type="RefSeq" id="XP_003667605.1">
    <property type="nucleotide sequence ID" value="XM_003667557.1"/>
</dbReference>
<keyword evidence="7 20" id="KW-0813">Transport</keyword>
<evidence type="ECO:0000256" key="1">
    <source>
        <dbReference type="ARBA" id="ARBA00004439"/>
    </source>
</evidence>
<name>G0W3H4_NAUDC</name>
<comment type="function">
    <text evidence="20">Phospholipid scramblase involved in autophagy. Cycles between the preautophagosomal structure/phagophore assembly site (PAS) and the cytoplasmic vesicle pool and supplies membrane for the growing autophagosome. Lipid scramblase activity plays a key role in preautophagosomal structure/phagophore assembly by distributing the phospholipids that arrive through ATG2 from the cytoplasmic to the luminal leaflet of the bilayer, thereby driving autophagosomal membrane expansion.</text>
</comment>
<dbReference type="EMBL" id="HE580267">
    <property type="protein sequence ID" value="CCD22362.1"/>
    <property type="molecule type" value="Genomic_DNA"/>
</dbReference>
<feature type="transmembrane region" description="Helical" evidence="20">
    <location>
        <begin position="482"/>
        <end position="501"/>
    </location>
</feature>
<dbReference type="GO" id="GO:0017128">
    <property type="term" value="F:phospholipid scramblase activity"/>
    <property type="evidence" value="ECO:0007669"/>
    <property type="project" value="EnsemblFungi"/>
</dbReference>
<dbReference type="PANTHER" id="PTHR13038:SF10">
    <property type="entry name" value="AUTOPHAGY-RELATED PROTEIN 9"/>
    <property type="match status" value="1"/>
</dbReference>
<evidence type="ECO:0000313" key="22">
    <source>
        <dbReference type="EMBL" id="CCD22362.1"/>
    </source>
</evidence>
<proteinExistence type="inferred from homology"/>
<dbReference type="Pfam" id="PF04109">
    <property type="entry name" value="ATG9"/>
    <property type="match status" value="1"/>
</dbReference>
<comment type="catalytic activity">
    <reaction evidence="19">
        <text>a 1,2-diacyl-sn-glycero-3-phosphocholine(in) = a 1,2-diacyl-sn-glycero-3-phosphocholine(out)</text>
        <dbReference type="Rhea" id="RHEA:38571"/>
        <dbReference type="ChEBI" id="CHEBI:57643"/>
    </reaction>
</comment>
<comment type="subcellular location">
    <subcellularLocation>
        <location evidence="1">Cytoplasmic vesicle membrane</location>
        <topology evidence="1">Multi-pass membrane protein</topology>
    </subcellularLocation>
    <subcellularLocation>
        <location evidence="2">Endoplasmic reticulum membrane</location>
        <topology evidence="2">Multi-pass membrane protein</topology>
    </subcellularLocation>
    <subcellularLocation>
        <location evidence="4">Golgi apparatus membrane</location>
        <topology evidence="4">Multi-pass membrane protein</topology>
    </subcellularLocation>
    <subcellularLocation>
        <location evidence="3 20">Preautophagosomal structure membrane</location>
        <topology evidence="3 20">Multi-pass membrane protein</topology>
    </subcellularLocation>
</comment>
<keyword evidence="15" id="KW-0968">Cytoplasmic vesicle</keyword>
<evidence type="ECO:0000256" key="18">
    <source>
        <dbReference type="ARBA" id="ARBA00024621"/>
    </source>
</evidence>
<evidence type="ECO:0000256" key="8">
    <source>
        <dbReference type="ARBA" id="ARBA00022692"/>
    </source>
</evidence>
<reference evidence="22 23" key="1">
    <citation type="journal article" date="2011" name="Proc. Natl. Acad. Sci. U.S.A.">
        <title>Evolutionary erosion of yeast sex chromosomes by mating-type switching accidents.</title>
        <authorList>
            <person name="Gordon J.L."/>
            <person name="Armisen D."/>
            <person name="Proux-Wera E."/>
            <person name="Oheigeartaigh S.S."/>
            <person name="Byrne K.P."/>
            <person name="Wolfe K.H."/>
        </authorList>
    </citation>
    <scope>NUCLEOTIDE SEQUENCE [LARGE SCALE GENOMIC DNA]</scope>
    <source>
        <strain evidence="23">ATCC 10597 / BCRC 20456 / CBS 421 / NBRC 0211 / NRRL Y-12639</strain>
    </source>
</reference>
<dbReference type="GO" id="GO:0000329">
    <property type="term" value="C:fungal-type vacuole membrane"/>
    <property type="evidence" value="ECO:0007669"/>
    <property type="project" value="EnsemblFungi"/>
</dbReference>
<keyword evidence="11 20" id="KW-0072">Autophagy</keyword>
<protein>
    <recommendedName>
        <fullName evidence="6 20">Autophagy-related protein 9</fullName>
    </recommendedName>
</protein>
<evidence type="ECO:0000256" key="5">
    <source>
        <dbReference type="ARBA" id="ARBA00006185"/>
    </source>
</evidence>
<dbReference type="GO" id="GO:0030659">
    <property type="term" value="C:cytoplasmic vesicle membrane"/>
    <property type="evidence" value="ECO:0007669"/>
    <property type="project" value="UniProtKB-SubCell"/>
</dbReference>
<evidence type="ECO:0000313" key="23">
    <source>
        <dbReference type="Proteomes" id="UP000000689"/>
    </source>
</evidence>
<dbReference type="GO" id="GO:0032258">
    <property type="term" value="P:cytoplasm to vacuole targeting by the Cvt pathway"/>
    <property type="evidence" value="ECO:0007669"/>
    <property type="project" value="EnsemblFungi"/>
</dbReference>
<comment type="catalytic activity">
    <reaction evidence="16">
        <text>a 1,2-diacyl-sn-glycero-3-phospho-L-serine(in) = a 1,2-diacyl-sn-glycero-3-phospho-L-serine(out)</text>
        <dbReference type="Rhea" id="RHEA:38663"/>
        <dbReference type="ChEBI" id="CHEBI:57262"/>
    </reaction>
</comment>
<evidence type="ECO:0000256" key="20">
    <source>
        <dbReference type="RuleBase" id="RU364027"/>
    </source>
</evidence>
<organism evidence="22 23">
    <name type="scientific">Naumovozyma dairenensis (strain ATCC 10597 / BCRC 20456 / CBS 421 / NBRC 0211 / NRRL Y-12639)</name>
    <name type="common">Saccharomyces dairenensis</name>
    <dbReference type="NCBI Taxonomy" id="1071378"/>
    <lineage>
        <taxon>Eukaryota</taxon>
        <taxon>Fungi</taxon>
        <taxon>Dikarya</taxon>
        <taxon>Ascomycota</taxon>
        <taxon>Saccharomycotina</taxon>
        <taxon>Saccharomycetes</taxon>
        <taxon>Saccharomycetales</taxon>
        <taxon>Saccharomycetaceae</taxon>
        <taxon>Naumovozyma</taxon>
    </lineage>
</organism>
<gene>
    <name evidence="22" type="primary">NDAI0A02040</name>
    <name evidence="22" type="ordered locus">NDAI_0A02040</name>
</gene>
<dbReference type="Proteomes" id="UP000000689">
    <property type="component" value="Chromosome 1"/>
</dbReference>
<evidence type="ECO:0000256" key="2">
    <source>
        <dbReference type="ARBA" id="ARBA00004477"/>
    </source>
</evidence>
<dbReference type="GO" id="GO:0005776">
    <property type="term" value="C:autophagosome"/>
    <property type="evidence" value="ECO:0007669"/>
    <property type="project" value="TreeGrafter"/>
</dbReference>
<evidence type="ECO:0000256" key="19">
    <source>
        <dbReference type="ARBA" id="ARBA00024631"/>
    </source>
</evidence>
<dbReference type="GeneID" id="11495520"/>
<sequence length="737" mass="85503">MSNSFLYGGEPPLSKSKFNLKRPNILKNISILKTTPENKINTLNNKERALWKWANVENLDVFLQDVYDYYLGNGFTCIVLEKALNIITLIFVVYISTYLGYCIDYSHISTSKRLEDIKIDQCYNNNITGFIKVLLWLFYIFIFLKMAQLYFDVKNLTDIHNFYNYLLNVSDNELQTIPWQNIIEQIMFLKDQNALTSNVVAMKAKNRIDAHDVANRIMRKDNYLIALYNSEVLYLSLPIPLFRTNILTKTLEWNINLCITGFVFNESGFVKQMFLKESQRQYLSEELRKRFMLAGVLNIILSPFLVTYFILLYFFRYFNEYKTSPGSLSARQYTPMAEWKFREYNELYHIFKKRLGLSMNVANKYIDQFPKEKTNLILKFVAFLSGSFIAILATLTLVDSENFINFEITNDKSVVFFFTIFGAIWTVSRNAVSQEYNTFNPEETVRELASYTHYLPKEWKNAYHTEEVKNDFCKLYNLRIVILLRELTSLVLTPFVLWFALPRSAENIVDFFREASTYVDGLGYVCKYAMFENVKDVQIDTSNKQGTGIQVPGPIYEHTNGKDNIDLEDVGNEEEDDETVNNAKNKMMQSYMYFIEDYENSENMVGKYQLPSRNDAAIDGPLMMNNNYSWKKQFQPGQNPELFRIGNHTLNDNNRGTSTSRRKGKSSGRRNGQLGTGSNNELVGSFINTEGFLRQHDSPDNGSHILGSALRQNANDTNNGGVLGLVKEYYKRSDVGR</sequence>
<dbReference type="GO" id="GO:0000139">
    <property type="term" value="C:Golgi membrane"/>
    <property type="evidence" value="ECO:0007669"/>
    <property type="project" value="UniProtKB-SubCell"/>
</dbReference>
<evidence type="ECO:0000256" key="13">
    <source>
        <dbReference type="ARBA" id="ARBA00023055"/>
    </source>
</evidence>
<dbReference type="GO" id="GO:0034497">
    <property type="term" value="P:protein localization to phagophore assembly site"/>
    <property type="evidence" value="ECO:0007669"/>
    <property type="project" value="EnsemblFungi"/>
</dbReference>
<evidence type="ECO:0000256" key="6">
    <source>
        <dbReference type="ARBA" id="ARBA00018074"/>
    </source>
</evidence>
<evidence type="ECO:0000256" key="4">
    <source>
        <dbReference type="ARBA" id="ARBA00004653"/>
    </source>
</evidence>
<dbReference type="HOGENOM" id="CLU_006200_1_0_1"/>
<feature type="transmembrane region" description="Helical" evidence="20">
    <location>
        <begin position="291"/>
        <end position="315"/>
    </location>
</feature>
<evidence type="ECO:0000256" key="16">
    <source>
        <dbReference type="ARBA" id="ARBA00024479"/>
    </source>
</evidence>
<evidence type="ECO:0000256" key="9">
    <source>
        <dbReference type="ARBA" id="ARBA00022824"/>
    </source>
</evidence>
<evidence type="ECO:0000256" key="14">
    <source>
        <dbReference type="ARBA" id="ARBA00023136"/>
    </source>
</evidence>
<feature type="transmembrane region" description="Helical" evidence="20">
    <location>
        <begin position="83"/>
        <end position="103"/>
    </location>
</feature>
<evidence type="ECO:0000256" key="15">
    <source>
        <dbReference type="ARBA" id="ARBA00023329"/>
    </source>
</evidence>
<comment type="similarity">
    <text evidence="5 20">Belongs to the ATG9 family.</text>
</comment>
<evidence type="ECO:0000256" key="3">
    <source>
        <dbReference type="ARBA" id="ARBA00004511"/>
    </source>
</evidence>
<feature type="transmembrane region" description="Helical" evidence="20">
    <location>
        <begin position="376"/>
        <end position="398"/>
    </location>
</feature>
<evidence type="ECO:0000256" key="21">
    <source>
        <dbReference type="SAM" id="MobiDB-lite"/>
    </source>
</evidence>
<dbReference type="GO" id="GO:0005739">
    <property type="term" value="C:mitochondrion"/>
    <property type="evidence" value="ECO:0007669"/>
    <property type="project" value="EnsemblFungi"/>
</dbReference>
<dbReference type="AlphaFoldDB" id="G0W3H4"/>
<dbReference type="InterPro" id="IPR007241">
    <property type="entry name" value="Autophagy-rel_prot_9"/>
</dbReference>
<feature type="region of interest" description="Disordered" evidence="21">
    <location>
        <begin position="632"/>
        <end position="681"/>
    </location>
</feature>
<keyword evidence="9" id="KW-0256">Endoplasmic reticulum</keyword>
<keyword evidence="10 20" id="KW-1133">Transmembrane helix</keyword>
<comment type="catalytic activity">
    <reaction evidence="17">
        <text>a 1,2-diacyl-sn-glycero-3-phosphoethanolamine(in) = a 1,2-diacyl-sn-glycero-3-phosphoethanolamine(out)</text>
        <dbReference type="Rhea" id="RHEA:38895"/>
        <dbReference type="ChEBI" id="CHEBI:64612"/>
    </reaction>
</comment>
<keyword evidence="12" id="KW-0333">Golgi apparatus</keyword>
<dbReference type="GO" id="GO:0061908">
    <property type="term" value="C:phagophore"/>
    <property type="evidence" value="ECO:0007669"/>
    <property type="project" value="EnsemblFungi"/>
</dbReference>
<keyword evidence="13 20" id="KW-0445">Lipid transport</keyword>
<dbReference type="eggNOG" id="KOG2173">
    <property type="taxonomic scope" value="Eukaryota"/>
</dbReference>
<evidence type="ECO:0000256" key="12">
    <source>
        <dbReference type="ARBA" id="ARBA00023034"/>
    </source>
</evidence>
<keyword evidence="23" id="KW-1185">Reference proteome</keyword>
<evidence type="ECO:0000256" key="10">
    <source>
        <dbReference type="ARBA" id="ARBA00022989"/>
    </source>
</evidence>
<evidence type="ECO:0000256" key="7">
    <source>
        <dbReference type="ARBA" id="ARBA00022448"/>
    </source>
</evidence>
<dbReference type="GO" id="GO:0000423">
    <property type="term" value="P:mitophagy"/>
    <property type="evidence" value="ECO:0007669"/>
    <property type="project" value="EnsemblFungi"/>
</dbReference>
<dbReference type="OrthoDB" id="2020634at2759"/>
<evidence type="ECO:0000256" key="11">
    <source>
        <dbReference type="ARBA" id="ARBA00023006"/>
    </source>
</evidence>
<dbReference type="GO" id="GO:0034045">
    <property type="term" value="C:phagophore assembly site membrane"/>
    <property type="evidence" value="ECO:0007669"/>
    <property type="project" value="UniProtKB-SubCell"/>
</dbReference>
<accession>G0W3H4</accession>
<evidence type="ECO:0000256" key="17">
    <source>
        <dbReference type="ARBA" id="ARBA00024615"/>
    </source>
</evidence>
<keyword evidence="8 20" id="KW-0812">Transmembrane</keyword>
<dbReference type="PANTHER" id="PTHR13038">
    <property type="entry name" value="APG9 AUTOPHAGY 9"/>
    <property type="match status" value="1"/>
</dbReference>
<dbReference type="GO" id="GO:0061709">
    <property type="term" value="P:reticulophagy"/>
    <property type="evidence" value="ECO:0007669"/>
    <property type="project" value="EnsemblFungi"/>
</dbReference>
<comment type="catalytic activity">
    <reaction evidence="18">
        <text>a 1,2-diacyl-sn-glycero-3-phospho-(1D-myo-inositol-3-phosphate)(in) = a 1,2-diacyl-sn-glycero-3-phospho-(1D-myo-inositol-3-phosphate)(out)</text>
        <dbReference type="Rhea" id="RHEA:67920"/>
        <dbReference type="ChEBI" id="CHEBI:58088"/>
    </reaction>
</comment>
<feature type="transmembrane region" description="Helical" evidence="20">
    <location>
        <begin position="123"/>
        <end position="144"/>
    </location>
</feature>
<dbReference type="KEGG" id="ndi:NDAI_0A02040"/>
<dbReference type="STRING" id="1071378.G0W3H4"/>